<dbReference type="RefSeq" id="WP_001095982.1">
    <property type="nucleotide sequence ID" value="NZ_AP018808.1"/>
</dbReference>
<evidence type="ECO:0000313" key="3">
    <source>
        <dbReference type="EMBL" id="MWT84474.1"/>
    </source>
</evidence>
<reference evidence="6 11" key="4">
    <citation type="submission" date="2018-05" db="EMBL/GenBank/DDBJ databases">
        <title>Genomic sequencing of EHEC O26 New European Clone.</title>
        <authorList>
            <person name="Karnisova L."/>
            <person name="Nunvar J."/>
            <person name="Marejkova M."/>
            <person name="Mellmann A."/>
            <person name="Drevinek P."/>
            <person name="Blahova K."/>
            <person name="Bielaszewska M."/>
        </authorList>
    </citation>
    <scope>NUCLEOTIDE SEQUENCE [LARGE SCALE GENOMIC DNA]</scope>
    <source>
        <strain evidence="6 11">14-391</strain>
    </source>
</reference>
<evidence type="ECO:0000259" key="1">
    <source>
        <dbReference type="PROSITE" id="PS50943"/>
    </source>
</evidence>
<evidence type="ECO:0000313" key="5">
    <source>
        <dbReference type="EMBL" id="PBN73445.1"/>
    </source>
</evidence>
<dbReference type="InterPro" id="IPR010982">
    <property type="entry name" value="Lambda_DNA-bd_dom_sf"/>
</dbReference>
<evidence type="ECO:0000313" key="2">
    <source>
        <dbReference type="EMBL" id="EMM0028076.1"/>
    </source>
</evidence>
<evidence type="ECO:0000313" key="9">
    <source>
        <dbReference type="Proteomes" id="UP000036331"/>
    </source>
</evidence>
<reference evidence="8 13" key="6">
    <citation type="submission" date="2018-12" db="EMBL/GenBank/DDBJ databases">
        <title>Food and Water Safety Consortium.</title>
        <authorList>
            <person name="Tyson S."/>
            <person name="Peterson C.-L."/>
            <person name="Olson A."/>
            <person name="Tyler S."/>
            <person name="Cabral J."/>
            <person name="Lynch T."/>
            <person name="Knox N."/>
            <person name="Van Domselaar G."/>
            <person name="Graham M."/>
        </authorList>
    </citation>
    <scope>NUCLEOTIDE SEQUENCE [LARGE SCALE GENOMIC DNA]</scope>
    <source>
        <strain evidence="8 13">FWSEC0419</strain>
    </source>
</reference>
<evidence type="ECO:0000313" key="12">
    <source>
        <dbReference type="Proteomes" id="UP000254877"/>
    </source>
</evidence>
<protein>
    <submittedName>
        <fullName evidence="6">Helix-turn-helix domain-containing protein</fullName>
    </submittedName>
    <submittedName>
        <fullName evidence="2">LexA family transcriptional regulator</fullName>
    </submittedName>
    <submittedName>
        <fullName evidence="4">LexA family transcriptional repressor</fullName>
    </submittedName>
    <submittedName>
        <fullName evidence="7">Repressor protein CII</fullName>
    </submittedName>
</protein>
<dbReference type="SUPFAM" id="SSF51306">
    <property type="entry name" value="LexA/Signal peptidase"/>
    <property type="match status" value="1"/>
</dbReference>
<reference evidence="5" key="3">
    <citation type="submission" date="2017-03" db="EMBL/GenBank/DDBJ databases">
        <title>The mobilome is the main driver of stx2-positive O26:H11 Escherichia coli strains evolution.</title>
        <authorList>
            <person name="Delannoy S."/>
            <person name="Mariani-Kurkdjian P."/>
            <person name="Webb H.E."/>
            <person name="Bonacorsi S."/>
            <person name="Fach P."/>
        </authorList>
    </citation>
    <scope>NUCLEOTIDE SEQUENCE</scope>
    <source>
        <strain evidence="5">34870</strain>
    </source>
</reference>
<dbReference type="PANTHER" id="PTHR33516:SF2">
    <property type="entry name" value="LEXA REPRESSOR-RELATED"/>
    <property type="match status" value="1"/>
</dbReference>
<evidence type="ECO:0000313" key="4">
    <source>
        <dbReference type="EMBL" id="OJR53541.1"/>
    </source>
</evidence>
<reference evidence="5 9" key="1">
    <citation type="journal article" date="2015" name="Genome Announc.">
        <title>Draft Genome Sequences of Human-Pathogenic Escherichia coli O26:H11 Strains Carrying the stx2 Gene Only and Circulating in France.</title>
        <authorList>
            <person name="Delannoy S."/>
            <person name="Mariani-Kurkdjian P."/>
            <person name="Bonacorsi S."/>
            <person name="Liguori S."/>
            <person name="Ison S.A."/>
            <person name="Fach P."/>
        </authorList>
    </citation>
    <scope>NUCLEOTIDE SEQUENCE [LARGE SCALE GENOMIC DNA]</scope>
    <source>
        <strain evidence="5 9">34870</strain>
    </source>
</reference>
<feature type="domain" description="HTH cro/C1-type" evidence="1">
    <location>
        <begin position="10"/>
        <end position="64"/>
    </location>
</feature>
<proteinExistence type="predicted"/>
<evidence type="ECO:0000313" key="6">
    <source>
        <dbReference type="EMBL" id="PZZ61534.1"/>
    </source>
</evidence>
<accession>A0A0C2DK10</accession>
<dbReference type="EMBL" id="MOKI01000038">
    <property type="protein sequence ID" value="OJR53541.1"/>
    <property type="molecule type" value="Genomic_DNA"/>
</dbReference>
<dbReference type="Proteomes" id="UP000248865">
    <property type="component" value="Unassembled WGS sequence"/>
</dbReference>
<dbReference type="EMBL" id="LDXE02000003">
    <property type="protein sequence ID" value="PBN73445.1"/>
    <property type="molecule type" value="Genomic_DNA"/>
</dbReference>
<dbReference type="Gene3D" id="2.10.109.10">
    <property type="entry name" value="Umud Fragment, subunit A"/>
    <property type="match status" value="1"/>
</dbReference>
<dbReference type="InterPro" id="IPR039418">
    <property type="entry name" value="LexA-like"/>
</dbReference>
<dbReference type="CDD" id="cd00093">
    <property type="entry name" value="HTH_XRE"/>
    <property type="match status" value="1"/>
</dbReference>
<dbReference type="Pfam" id="PF01381">
    <property type="entry name" value="HTH_3"/>
    <property type="match status" value="1"/>
</dbReference>
<evidence type="ECO:0000313" key="7">
    <source>
        <dbReference type="EMBL" id="STF40065.1"/>
    </source>
</evidence>
<dbReference type="EMBL" id="WTRN01000030">
    <property type="protein sequence ID" value="MWT84474.1"/>
    <property type="molecule type" value="Genomic_DNA"/>
</dbReference>
<dbReference type="PANTHER" id="PTHR33516">
    <property type="entry name" value="LEXA REPRESSOR"/>
    <property type="match status" value="1"/>
</dbReference>
<evidence type="ECO:0000313" key="11">
    <source>
        <dbReference type="Proteomes" id="UP000248865"/>
    </source>
</evidence>
<dbReference type="InterPro" id="IPR001387">
    <property type="entry name" value="Cro/C1-type_HTH"/>
</dbReference>
<dbReference type="Proteomes" id="UP000254877">
    <property type="component" value="Unassembled WGS sequence"/>
</dbReference>
<reference evidence="3 14" key="7">
    <citation type="submission" date="2019-12" db="EMBL/GenBank/DDBJ databases">
        <title>Enteriobacteria Tanzani isolates_8377-8380.</title>
        <authorList>
            <person name="Subbiah M."/>
            <person name="Call D."/>
        </authorList>
    </citation>
    <scope>NUCLEOTIDE SEQUENCE [LARGE SCALE GENOMIC DNA]</scope>
    <source>
        <strain evidence="3 14">8378wC7</strain>
    </source>
</reference>
<dbReference type="Proteomes" id="UP000305093">
    <property type="component" value="Unassembled WGS sequence"/>
</dbReference>
<dbReference type="EMBL" id="QFSS01000364">
    <property type="protein sequence ID" value="PZZ61534.1"/>
    <property type="molecule type" value="Genomic_DNA"/>
</dbReference>
<dbReference type="EMBL" id="ABLFQU030000069">
    <property type="protein sequence ID" value="EMM0028076.1"/>
    <property type="molecule type" value="Genomic_DNA"/>
</dbReference>
<dbReference type="Proteomes" id="UP000184277">
    <property type="component" value="Unassembled WGS sequence"/>
</dbReference>
<dbReference type="InterPro" id="IPR050077">
    <property type="entry name" value="LexA_repressor"/>
</dbReference>
<evidence type="ECO:0000313" key="10">
    <source>
        <dbReference type="Proteomes" id="UP000184277"/>
    </source>
</evidence>
<name>A0A0C2DK10_ECOLX</name>
<dbReference type="PROSITE" id="PS50943">
    <property type="entry name" value="HTH_CROC1"/>
    <property type="match status" value="1"/>
</dbReference>
<dbReference type="SUPFAM" id="SSF47413">
    <property type="entry name" value="lambda repressor-like DNA-binding domains"/>
    <property type="match status" value="1"/>
</dbReference>
<reference evidence="2" key="8">
    <citation type="submission" date="2024-02" db="EMBL/GenBank/DDBJ databases">
        <authorList>
            <consortium name="Clinical and Environmental Microbiology Branch: Whole genome sequencing antimicrobial resistance pathogens in the healthcare setting"/>
        </authorList>
    </citation>
    <scope>NUCLEOTIDE SEQUENCE</scope>
    <source>
        <strain evidence="2">2023CK-00345</strain>
    </source>
</reference>
<dbReference type="EMBL" id="UGAB01000002">
    <property type="protein sequence ID" value="STF40065.1"/>
    <property type="molecule type" value="Genomic_DNA"/>
</dbReference>
<evidence type="ECO:0000313" key="8">
    <source>
        <dbReference type="EMBL" id="TJF59106.1"/>
    </source>
</evidence>
<dbReference type="MEROPS" id="S24.002"/>
<dbReference type="EMBL" id="RROO01000117">
    <property type="protein sequence ID" value="TJF59106.1"/>
    <property type="molecule type" value="Genomic_DNA"/>
</dbReference>
<dbReference type="Proteomes" id="UP000480485">
    <property type="component" value="Unassembled WGS sequence"/>
</dbReference>
<dbReference type="GO" id="GO:0003677">
    <property type="term" value="F:DNA binding"/>
    <property type="evidence" value="ECO:0007669"/>
    <property type="project" value="InterPro"/>
</dbReference>
<evidence type="ECO:0000313" key="14">
    <source>
        <dbReference type="Proteomes" id="UP000480485"/>
    </source>
</evidence>
<dbReference type="InterPro" id="IPR036286">
    <property type="entry name" value="LexA/Signal_pep-like_sf"/>
</dbReference>
<dbReference type="SMART" id="SM00530">
    <property type="entry name" value="HTH_XRE"/>
    <property type="match status" value="1"/>
</dbReference>
<dbReference type="Proteomes" id="UP000036331">
    <property type="component" value="Unassembled WGS sequence"/>
</dbReference>
<evidence type="ECO:0000313" key="13">
    <source>
        <dbReference type="Proteomes" id="UP000305093"/>
    </source>
</evidence>
<reference evidence="4 10" key="2">
    <citation type="submission" date="2016-10" db="EMBL/GenBank/DDBJ databases">
        <title>Comprehensive resistome analysis reveals the prevalence of NDM and MCR-1 in Chinese poultry production.</title>
        <authorList>
            <person name="Wang Y."/>
            <person name="Zhang R."/>
            <person name="Li J."/>
            <person name="Wu Z."/>
            <person name="Wenjuan Y."/>
            <person name="Schwarz S."/>
            <person name="Tyrrell J."/>
            <person name="Zheng Y."/>
            <person name="Wang S."/>
            <person name="Shen Z."/>
            <person name="Liu Z."/>
            <person name="Lei L."/>
            <person name="Li M."/>
            <person name="Zhang Q."/>
            <person name="Wu C."/>
            <person name="Zhang Q."/>
            <person name="Wu Y."/>
            <person name="Walsh T."/>
            <person name="Shen J."/>
        </authorList>
    </citation>
    <scope>NUCLEOTIDE SEQUENCE [LARGE SCALE GENOMIC DNA]</scope>
    <source>
        <strain evidence="4 10">570</strain>
    </source>
</reference>
<dbReference type="CDD" id="cd06529">
    <property type="entry name" value="S24_LexA-like"/>
    <property type="match status" value="1"/>
</dbReference>
<dbReference type="GeneID" id="86946834"/>
<sequence>MNTQLMGERIRARRKELKIRQAALGKMVGVSNVAISQWERSETEPNGENLLALAKALQCSPDYLLKGEDSLSNIAYHSRHDPRGSYPLISWVSAGCWMEAVEPYHRRAIDNWYDTTVDCSEDSFWLDVKGDSMTAPAGLSIPEGMIILVDPEVEPRNGKLVVAKLEGENEATFKKLVIDAGRKFLKPLNPQYPMIEINGNCKIIGVVVDAKLANLP</sequence>
<dbReference type="OMA" id="SASYLMC"/>
<gene>
    <name evidence="7" type="primary">cII</name>
    <name evidence="5" type="ORF">ABE91_017695</name>
    <name evidence="4" type="ORF">BK383_18695</name>
    <name evidence="8" type="ORF">C9194_25535</name>
    <name evidence="6" type="ORF">DIV22_24165</name>
    <name evidence="3" type="ORF">GP954_04640</name>
    <name evidence="7" type="ORF">NCTC7928_00616</name>
    <name evidence="2" type="ORF">P6223_004746</name>
</gene>
<dbReference type="Pfam" id="PF00717">
    <property type="entry name" value="Peptidase_S24"/>
    <property type="match status" value="1"/>
</dbReference>
<dbReference type="Gene3D" id="1.10.260.40">
    <property type="entry name" value="lambda repressor-like DNA-binding domains"/>
    <property type="match status" value="1"/>
</dbReference>
<reference evidence="7 12" key="5">
    <citation type="submission" date="2018-06" db="EMBL/GenBank/DDBJ databases">
        <authorList>
            <consortium name="Pathogen Informatics"/>
            <person name="Doyle S."/>
        </authorList>
    </citation>
    <scope>NUCLEOTIDE SEQUENCE [LARGE SCALE GENOMIC DNA]</scope>
    <source>
        <strain evidence="7 12">NCTC7928</strain>
    </source>
</reference>
<dbReference type="InterPro" id="IPR015927">
    <property type="entry name" value="Peptidase_S24_S26A/B/C"/>
</dbReference>
<dbReference type="AlphaFoldDB" id="A0A0C2DK10"/>
<organism evidence="6 11">
    <name type="scientific">Escherichia coli</name>
    <dbReference type="NCBI Taxonomy" id="562"/>
    <lineage>
        <taxon>Bacteria</taxon>
        <taxon>Pseudomonadati</taxon>
        <taxon>Pseudomonadota</taxon>
        <taxon>Gammaproteobacteria</taxon>
        <taxon>Enterobacterales</taxon>
        <taxon>Enterobacteriaceae</taxon>
        <taxon>Escherichia</taxon>
    </lineage>
</organism>